<keyword evidence="2" id="KW-1133">Transmembrane helix</keyword>
<sequence length="221" mass="23752">DTAASSRGQDKEEILFHGEFTIIEGLKQAPTPGLSRLTWCLYSVTNAANLMSSACYWAVTFHEHSYAVEMVAHVTNSLFVLTNVLVSAAPVRLLHLVYPAAWAGLYLALTATHQAAGGHAIYRPLDWRDAFPAALVAVAWLVVFAPLLHGVTFAAYTFRVYLHSRLHSASYSPRAEFEAKVPPVTPRPEEGGGSGESRAPLETGSAASACVYQAGPHSSGE</sequence>
<name>A0A3S1BTW0_ELYCH</name>
<keyword evidence="2" id="KW-0812">Transmembrane</keyword>
<dbReference type="PANTHER" id="PTHR12242">
    <property type="entry name" value="OS02G0130600 PROTEIN-RELATED"/>
    <property type="match status" value="1"/>
</dbReference>
<evidence type="ECO:0008006" key="5">
    <source>
        <dbReference type="Google" id="ProtNLM"/>
    </source>
</evidence>
<dbReference type="GO" id="GO:0016020">
    <property type="term" value="C:membrane"/>
    <property type="evidence" value="ECO:0007669"/>
    <property type="project" value="TreeGrafter"/>
</dbReference>
<gene>
    <name evidence="3" type="ORF">EGW08_017460</name>
</gene>
<reference evidence="3 4" key="1">
    <citation type="submission" date="2019-01" db="EMBL/GenBank/DDBJ databases">
        <title>A draft genome assembly of the solar-powered sea slug Elysia chlorotica.</title>
        <authorList>
            <person name="Cai H."/>
            <person name="Li Q."/>
            <person name="Fang X."/>
            <person name="Li J."/>
            <person name="Curtis N.E."/>
            <person name="Altenburger A."/>
            <person name="Shibata T."/>
            <person name="Feng M."/>
            <person name="Maeda T."/>
            <person name="Schwartz J.A."/>
            <person name="Shigenobu S."/>
            <person name="Lundholm N."/>
            <person name="Nishiyama T."/>
            <person name="Yang H."/>
            <person name="Hasebe M."/>
            <person name="Li S."/>
            <person name="Pierce S.K."/>
            <person name="Wang J."/>
        </authorList>
    </citation>
    <scope>NUCLEOTIDE SEQUENCE [LARGE SCALE GENOMIC DNA]</scope>
    <source>
        <strain evidence="3">EC2010</strain>
        <tissue evidence="3">Whole organism of an adult</tissue>
    </source>
</reference>
<dbReference type="STRING" id="188477.A0A3S1BTW0"/>
<evidence type="ECO:0000256" key="2">
    <source>
        <dbReference type="SAM" id="Phobius"/>
    </source>
</evidence>
<evidence type="ECO:0000256" key="1">
    <source>
        <dbReference type="SAM" id="MobiDB-lite"/>
    </source>
</evidence>
<evidence type="ECO:0000313" key="3">
    <source>
        <dbReference type="EMBL" id="RUS74762.1"/>
    </source>
</evidence>
<comment type="caution">
    <text evidence="3">The sequence shown here is derived from an EMBL/GenBank/DDBJ whole genome shotgun (WGS) entry which is preliminary data.</text>
</comment>
<dbReference type="InterPro" id="IPR049352">
    <property type="entry name" value="Rost"/>
</dbReference>
<feature type="transmembrane region" description="Helical" evidence="2">
    <location>
        <begin position="65"/>
        <end position="86"/>
    </location>
</feature>
<keyword evidence="4" id="KW-1185">Reference proteome</keyword>
<protein>
    <recommendedName>
        <fullName evidence="5">Protein rolling stone</fullName>
    </recommendedName>
</protein>
<dbReference type="AlphaFoldDB" id="A0A3S1BTW0"/>
<feature type="non-terminal residue" evidence="3">
    <location>
        <position position="1"/>
    </location>
</feature>
<feature type="transmembrane region" description="Helical" evidence="2">
    <location>
        <begin position="131"/>
        <end position="158"/>
    </location>
</feature>
<dbReference type="Proteomes" id="UP000271974">
    <property type="component" value="Unassembled WGS sequence"/>
</dbReference>
<dbReference type="OrthoDB" id="419711at2759"/>
<dbReference type="Pfam" id="PF21534">
    <property type="entry name" value="Rost"/>
    <property type="match status" value="1"/>
</dbReference>
<feature type="transmembrane region" description="Helical" evidence="2">
    <location>
        <begin position="93"/>
        <end position="111"/>
    </location>
</feature>
<accession>A0A3S1BTW0</accession>
<evidence type="ECO:0000313" key="4">
    <source>
        <dbReference type="Proteomes" id="UP000271974"/>
    </source>
</evidence>
<proteinExistence type="predicted"/>
<organism evidence="3 4">
    <name type="scientific">Elysia chlorotica</name>
    <name type="common">Eastern emerald elysia</name>
    <name type="synonym">Sea slug</name>
    <dbReference type="NCBI Taxonomy" id="188477"/>
    <lineage>
        <taxon>Eukaryota</taxon>
        <taxon>Metazoa</taxon>
        <taxon>Spiralia</taxon>
        <taxon>Lophotrochozoa</taxon>
        <taxon>Mollusca</taxon>
        <taxon>Gastropoda</taxon>
        <taxon>Heterobranchia</taxon>
        <taxon>Euthyneura</taxon>
        <taxon>Panpulmonata</taxon>
        <taxon>Sacoglossa</taxon>
        <taxon>Placobranchoidea</taxon>
        <taxon>Plakobranchidae</taxon>
        <taxon>Elysia</taxon>
    </lineage>
</organism>
<feature type="region of interest" description="Disordered" evidence="1">
    <location>
        <begin position="178"/>
        <end position="203"/>
    </location>
</feature>
<dbReference type="EMBL" id="RQTK01000801">
    <property type="protein sequence ID" value="RUS74762.1"/>
    <property type="molecule type" value="Genomic_DNA"/>
</dbReference>
<keyword evidence="2" id="KW-0472">Membrane</keyword>
<feature type="transmembrane region" description="Helical" evidence="2">
    <location>
        <begin position="37"/>
        <end position="59"/>
    </location>
</feature>
<dbReference type="PANTHER" id="PTHR12242:SF1">
    <property type="entry name" value="MYND-TYPE DOMAIN-CONTAINING PROTEIN"/>
    <property type="match status" value="1"/>
</dbReference>